<feature type="region of interest" description="Disordered" evidence="1">
    <location>
        <begin position="247"/>
        <end position="266"/>
    </location>
</feature>
<proteinExistence type="predicted"/>
<accession>A0A1I1GGA1</accession>
<dbReference type="GO" id="GO:0006935">
    <property type="term" value="P:chemotaxis"/>
    <property type="evidence" value="ECO:0007669"/>
    <property type="project" value="InterPro"/>
</dbReference>
<dbReference type="SUPFAM" id="SSF50341">
    <property type="entry name" value="CheW-like"/>
    <property type="match status" value="1"/>
</dbReference>
<dbReference type="InterPro" id="IPR002545">
    <property type="entry name" value="CheW-lke_dom"/>
</dbReference>
<dbReference type="InterPro" id="IPR036061">
    <property type="entry name" value="CheW-like_dom_sf"/>
</dbReference>
<dbReference type="SMART" id="SM00260">
    <property type="entry name" value="CheW"/>
    <property type="match status" value="1"/>
</dbReference>
<gene>
    <name evidence="3" type="ORF">SAMN05444422_104288</name>
</gene>
<evidence type="ECO:0000313" key="4">
    <source>
        <dbReference type="Proteomes" id="UP000199161"/>
    </source>
</evidence>
<dbReference type="Gene3D" id="2.40.50.180">
    <property type="entry name" value="CheA-289, Domain 4"/>
    <property type="match status" value="1"/>
</dbReference>
<evidence type="ECO:0000259" key="2">
    <source>
        <dbReference type="PROSITE" id="PS50851"/>
    </source>
</evidence>
<protein>
    <submittedName>
        <fullName evidence="3">Chemotaxis signal transduction protein</fullName>
    </submittedName>
</protein>
<organism evidence="3 4">
    <name type="scientific">Natronobacterium haloterrestre</name>
    <name type="common">Halobiforma haloterrestris</name>
    <dbReference type="NCBI Taxonomy" id="148448"/>
    <lineage>
        <taxon>Archaea</taxon>
        <taxon>Methanobacteriati</taxon>
        <taxon>Methanobacteriota</taxon>
        <taxon>Stenosarchaea group</taxon>
        <taxon>Halobacteria</taxon>
        <taxon>Halobacteriales</taxon>
        <taxon>Natrialbaceae</taxon>
        <taxon>Natronobacterium</taxon>
    </lineage>
</organism>
<evidence type="ECO:0000256" key="1">
    <source>
        <dbReference type="SAM" id="MobiDB-lite"/>
    </source>
</evidence>
<dbReference type="PANTHER" id="PTHR22617">
    <property type="entry name" value="CHEMOTAXIS SENSOR HISTIDINE KINASE-RELATED"/>
    <property type="match status" value="1"/>
</dbReference>
<keyword evidence="4" id="KW-1185">Reference proteome</keyword>
<dbReference type="EMBL" id="FOKW01000004">
    <property type="protein sequence ID" value="SFC10465.1"/>
    <property type="molecule type" value="Genomic_DNA"/>
</dbReference>
<reference evidence="4" key="1">
    <citation type="submission" date="2016-10" db="EMBL/GenBank/DDBJ databases">
        <authorList>
            <person name="Varghese N."/>
            <person name="Submissions S."/>
        </authorList>
    </citation>
    <scope>NUCLEOTIDE SEQUENCE [LARGE SCALE GENOMIC DNA]</scope>
    <source>
        <strain evidence="4">DSM 13078</strain>
    </source>
</reference>
<feature type="domain" description="CheW-like" evidence="2">
    <location>
        <begin position="37"/>
        <end position="185"/>
    </location>
</feature>
<dbReference type="GO" id="GO:0005829">
    <property type="term" value="C:cytosol"/>
    <property type="evidence" value="ECO:0007669"/>
    <property type="project" value="TreeGrafter"/>
</dbReference>
<dbReference type="Gene3D" id="2.30.30.40">
    <property type="entry name" value="SH3 Domains"/>
    <property type="match status" value="1"/>
</dbReference>
<dbReference type="RefSeq" id="WP_089787740.1">
    <property type="nucleotide sequence ID" value="NZ_FOKW01000004.1"/>
</dbReference>
<feature type="region of interest" description="Disordered" evidence="1">
    <location>
        <begin position="1"/>
        <end position="33"/>
    </location>
</feature>
<dbReference type="InterPro" id="IPR039315">
    <property type="entry name" value="CheW"/>
</dbReference>
<dbReference type="PROSITE" id="PS50851">
    <property type="entry name" value="CHEW"/>
    <property type="match status" value="1"/>
</dbReference>
<name>A0A1I1GGA1_NATHA</name>
<dbReference type="Proteomes" id="UP000199161">
    <property type="component" value="Unassembled WGS sequence"/>
</dbReference>
<dbReference type="GO" id="GO:0007165">
    <property type="term" value="P:signal transduction"/>
    <property type="evidence" value="ECO:0007669"/>
    <property type="project" value="InterPro"/>
</dbReference>
<feature type="compositionally biased region" description="Basic and acidic residues" evidence="1">
    <location>
        <begin position="166"/>
        <end position="176"/>
    </location>
</feature>
<feature type="compositionally biased region" description="Low complexity" evidence="1">
    <location>
        <begin position="10"/>
        <end position="21"/>
    </location>
</feature>
<sequence>MAELPDKLLGIDIDGSDGSRSGRTRSADDPGQDAEERIRVVLFRVGDHRFAVPVDDVRTTTELQEDVTPVPRAADVIEGVVDLRGEVTAVLDPSVHFPPARVDPDSDQLLVFERPADLQAAAIRVDDVLRVEPVPESKVHDEESIADSPFDGDALEHPLVAALLERERRPTRRLEDPVVTPEPVDGAGEAGSDPERERTGSGADASDPAVESFDLEEDDGAADVSATGATADRVIVEGTPLIDVEDFLAASGQRGDAQPALETDRA</sequence>
<dbReference type="Pfam" id="PF01584">
    <property type="entry name" value="CheW"/>
    <property type="match status" value="1"/>
</dbReference>
<dbReference type="OrthoDB" id="115049at2157"/>
<dbReference type="PANTHER" id="PTHR22617:SF23">
    <property type="entry name" value="CHEMOTAXIS PROTEIN CHEW"/>
    <property type="match status" value="1"/>
</dbReference>
<dbReference type="AlphaFoldDB" id="A0A1I1GGA1"/>
<feature type="region of interest" description="Disordered" evidence="1">
    <location>
        <begin position="166"/>
        <end position="231"/>
    </location>
</feature>
<evidence type="ECO:0000313" key="3">
    <source>
        <dbReference type="EMBL" id="SFC10465.1"/>
    </source>
</evidence>